<protein>
    <recommendedName>
        <fullName evidence="8">Gram-positive cocci surface proteins LPxTG domain-containing protein</fullName>
    </recommendedName>
</protein>
<evidence type="ECO:0000313" key="10">
    <source>
        <dbReference type="Proteomes" id="UP000065511"/>
    </source>
</evidence>
<feature type="compositionally biased region" description="Low complexity" evidence="5">
    <location>
        <begin position="43"/>
        <end position="65"/>
    </location>
</feature>
<evidence type="ECO:0000256" key="4">
    <source>
        <dbReference type="ARBA" id="ARBA00023088"/>
    </source>
</evidence>
<proteinExistence type="predicted"/>
<gene>
    <name evidence="9" type="ORF">ATZ33_16940</name>
</gene>
<dbReference type="NCBIfam" id="TIGR01167">
    <property type="entry name" value="LPXTG_anchor"/>
    <property type="match status" value="1"/>
</dbReference>
<feature type="signal peptide" evidence="7">
    <location>
        <begin position="1"/>
        <end position="28"/>
    </location>
</feature>
<organism evidence="9 10">
    <name type="scientific">Enterococcus silesiacus</name>
    <dbReference type="NCBI Taxonomy" id="332949"/>
    <lineage>
        <taxon>Bacteria</taxon>
        <taxon>Bacillati</taxon>
        <taxon>Bacillota</taxon>
        <taxon>Bacilli</taxon>
        <taxon>Lactobacillales</taxon>
        <taxon>Enterococcaceae</taxon>
        <taxon>Enterococcus</taxon>
    </lineage>
</organism>
<evidence type="ECO:0000256" key="6">
    <source>
        <dbReference type="SAM" id="Phobius"/>
    </source>
</evidence>
<dbReference type="InterPro" id="IPR019931">
    <property type="entry name" value="LPXTG_anchor"/>
</dbReference>
<name>A0ABM5WCD4_9ENTE</name>
<feature type="chain" id="PRO_5047395949" description="Gram-positive cocci surface proteins LPxTG domain-containing protein" evidence="7">
    <location>
        <begin position="29"/>
        <end position="114"/>
    </location>
</feature>
<feature type="transmembrane region" description="Helical" evidence="6">
    <location>
        <begin position="86"/>
        <end position="104"/>
    </location>
</feature>
<keyword evidence="3 7" id="KW-0732">Signal</keyword>
<accession>A0ABM5WCD4</accession>
<dbReference type="Proteomes" id="UP000065511">
    <property type="component" value="Chromosome"/>
</dbReference>
<keyword evidence="1" id="KW-0134">Cell wall</keyword>
<sequence length="114" mass="12444">MIKQYKFIYLMLLFLLFGASLIEQNAYADGGQVTTSGVVGFYEESSSEPPISSTSESVTNSNSSEPLIAKPKGRLPSTGEIISNPFTWLGCLLAISAMGLFLWVKNKRQNGDED</sequence>
<dbReference type="Pfam" id="PF00746">
    <property type="entry name" value="Gram_pos_anchor"/>
    <property type="match status" value="1"/>
</dbReference>
<keyword evidence="2" id="KW-0964">Secreted</keyword>
<evidence type="ECO:0000256" key="5">
    <source>
        <dbReference type="SAM" id="MobiDB-lite"/>
    </source>
</evidence>
<keyword evidence="10" id="KW-1185">Reference proteome</keyword>
<dbReference type="PROSITE" id="PS50847">
    <property type="entry name" value="GRAM_POS_ANCHORING"/>
    <property type="match status" value="1"/>
</dbReference>
<keyword evidence="4" id="KW-0572">Peptidoglycan-anchor</keyword>
<evidence type="ECO:0000313" key="9">
    <source>
        <dbReference type="EMBL" id="ALS03003.1"/>
    </source>
</evidence>
<evidence type="ECO:0000256" key="2">
    <source>
        <dbReference type="ARBA" id="ARBA00022525"/>
    </source>
</evidence>
<evidence type="ECO:0000256" key="7">
    <source>
        <dbReference type="SAM" id="SignalP"/>
    </source>
</evidence>
<evidence type="ECO:0000259" key="8">
    <source>
        <dbReference type="PROSITE" id="PS50847"/>
    </source>
</evidence>
<evidence type="ECO:0000256" key="1">
    <source>
        <dbReference type="ARBA" id="ARBA00022512"/>
    </source>
</evidence>
<keyword evidence="6" id="KW-0472">Membrane</keyword>
<keyword evidence="6" id="KW-1133">Transmembrane helix</keyword>
<keyword evidence="6" id="KW-0812">Transmembrane</keyword>
<feature type="domain" description="Gram-positive cocci surface proteins LPxTG" evidence="8">
    <location>
        <begin position="75"/>
        <end position="114"/>
    </location>
</feature>
<evidence type="ECO:0000256" key="3">
    <source>
        <dbReference type="ARBA" id="ARBA00022729"/>
    </source>
</evidence>
<reference evidence="9 10" key="1">
    <citation type="submission" date="2015-12" db="EMBL/GenBank/DDBJ databases">
        <authorList>
            <person name="Lauer A."/>
            <person name="Humrighouse B."/>
            <person name="Loparev V."/>
            <person name="Shewmaker P.L."/>
            <person name="Whitney A.M."/>
            <person name="McLaughlin R.W."/>
        </authorList>
    </citation>
    <scope>NUCLEOTIDE SEQUENCE [LARGE SCALE GENOMIC DNA]</scope>
    <source>
        <strain evidence="9 10">LMG 23085</strain>
    </source>
</reference>
<dbReference type="EMBL" id="CP013614">
    <property type="protein sequence ID" value="ALS03003.1"/>
    <property type="molecule type" value="Genomic_DNA"/>
</dbReference>
<feature type="region of interest" description="Disordered" evidence="5">
    <location>
        <begin position="43"/>
        <end position="76"/>
    </location>
</feature>